<proteinExistence type="predicted"/>
<comment type="caution">
    <text evidence="1">The sequence shown here is derived from an EMBL/GenBank/DDBJ whole genome shotgun (WGS) entry which is preliminary data.</text>
</comment>
<evidence type="ECO:0000313" key="1">
    <source>
        <dbReference type="EMBL" id="MFB2833259.1"/>
    </source>
</evidence>
<reference evidence="1 2" key="1">
    <citation type="submission" date="2024-09" db="EMBL/GenBank/DDBJ databases">
        <title>Floridaenema gen nov. (Aerosakkonemataceae, Aerosakkonematales ord. nov., Cyanobacteria) from benthic tropical and subtropical fresh waters, with the description of four new species.</title>
        <authorList>
            <person name="Moretto J.A."/>
            <person name="Berthold D.E."/>
            <person name="Lefler F.W."/>
            <person name="Huang I.-S."/>
            <person name="Laughinghouse H. IV."/>
        </authorList>
    </citation>
    <scope>NUCLEOTIDE SEQUENCE [LARGE SCALE GENOMIC DNA]</scope>
    <source>
        <strain evidence="1 2">BLCC-F167</strain>
    </source>
</reference>
<gene>
    <name evidence="1" type="ORF">ACE1CA_01860</name>
</gene>
<organism evidence="1 2">
    <name type="scientific">Floridaenema evergladense BLCC-F167</name>
    <dbReference type="NCBI Taxonomy" id="3153639"/>
    <lineage>
        <taxon>Bacteria</taxon>
        <taxon>Bacillati</taxon>
        <taxon>Cyanobacteriota</taxon>
        <taxon>Cyanophyceae</taxon>
        <taxon>Oscillatoriophycideae</taxon>
        <taxon>Aerosakkonematales</taxon>
        <taxon>Aerosakkonemataceae</taxon>
        <taxon>Floridanema</taxon>
        <taxon>Floridanema evergladense</taxon>
    </lineage>
</organism>
<dbReference type="EMBL" id="JBHFNT010000022">
    <property type="protein sequence ID" value="MFB2833259.1"/>
    <property type="molecule type" value="Genomic_DNA"/>
</dbReference>
<feature type="non-terminal residue" evidence="1">
    <location>
        <position position="219"/>
    </location>
</feature>
<keyword evidence="2" id="KW-1185">Reference proteome</keyword>
<dbReference type="RefSeq" id="WP_413275725.1">
    <property type="nucleotide sequence ID" value="NZ_JBHFNT010000022.1"/>
</dbReference>
<evidence type="ECO:0000313" key="2">
    <source>
        <dbReference type="Proteomes" id="UP001576780"/>
    </source>
</evidence>
<name>A0ABV4WDU5_9CYAN</name>
<sequence length="219" mass="25722">MNLPDYERVIYKRNPLVEVVCQLRFPTILKIANQDPVELQDNIRDDYPLLEISKEIPFIPEFARMLQPGEVQSFTETVYNFRSEDLKWQVSLNRNFIGFTTKEYKRYEIFKEKFQKIVEIFEGIYKPAFYSRIGLRYQDLIVRSKLNIDNSWVELIPDYIAPEFHSSEIADSVIAFTKAVVIDLNGSNVTFRHGLVEARDTEESIGEPAYLLDADFFIE</sequence>
<dbReference type="InterPro" id="IPR026349">
    <property type="entry name" value="CHP04255"/>
</dbReference>
<dbReference type="NCBIfam" id="TIGR04255">
    <property type="entry name" value="sporadTIGR04255"/>
    <property type="match status" value="1"/>
</dbReference>
<dbReference type="Proteomes" id="UP001576780">
    <property type="component" value="Unassembled WGS sequence"/>
</dbReference>
<protein>
    <submittedName>
        <fullName evidence="1">TIGR04255 family protein</fullName>
    </submittedName>
</protein>
<accession>A0ABV4WDU5</accession>